<protein>
    <submittedName>
        <fullName evidence="4">Trypsin-like peptidase domain-containing protein</fullName>
    </submittedName>
</protein>
<dbReference type="GO" id="GO:0004252">
    <property type="term" value="F:serine-type endopeptidase activity"/>
    <property type="evidence" value="ECO:0007669"/>
    <property type="project" value="InterPro"/>
</dbReference>
<name>A0A7W2YJU7_9GAMM</name>
<keyword evidence="1" id="KW-0645">Protease</keyword>
<dbReference type="InterPro" id="IPR051201">
    <property type="entry name" value="Chloro_Bact_Ser_Proteases"/>
</dbReference>
<evidence type="ECO:0000259" key="3">
    <source>
        <dbReference type="PROSITE" id="PS50106"/>
    </source>
</evidence>
<dbReference type="PANTHER" id="PTHR43343:SF3">
    <property type="entry name" value="PROTEASE DO-LIKE 8, CHLOROPLASTIC"/>
    <property type="match status" value="1"/>
</dbReference>
<proteinExistence type="predicted"/>
<dbReference type="InterPro" id="IPR001478">
    <property type="entry name" value="PDZ"/>
</dbReference>
<keyword evidence="5" id="KW-1185">Reference proteome</keyword>
<keyword evidence="2" id="KW-0378">Hydrolase</keyword>
<dbReference type="Gene3D" id="2.40.10.120">
    <property type="match status" value="1"/>
</dbReference>
<dbReference type="InterPro" id="IPR009003">
    <property type="entry name" value="Peptidase_S1_PA"/>
</dbReference>
<dbReference type="InterPro" id="IPR001940">
    <property type="entry name" value="Peptidase_S1C"/>
</dbReference>
<evidence type="ECO:0000256" key="1">
    <source>
        <dbReference type="ARBA" id="ARBA00022670"/>
    </source>
</evidence>
<dbReference type="Proteomes" id="UP000539350">
    <property type="component" value="Unassembled WGS sequence"/>
</dbReference>
<organism evidence="4 5">
    <name type="scientific">Sediminihaliea albiluteola</name>
    <dbReference type="NCBI Taxonomy" id="2758564"/>
    <lineage>
        <taxon>Bacteria</taxon>
        <taxon>Pseudomonadati</taxon>
        <taxon>Pseudomonadota</taxon>
        <taxon>Gammaproteobacteria</taxon>
        <taxon>Cellvibrionales</taxon>
        <taxon>Halieaceae</taxon>
        <taxon>Sediminihaliea</taxon>
    </lineage>
</organism>
<evidence type="ECO:0000256" key="2">
    <source>
        <dbReference type="ARBA" id="ARBA00022801"/>
    </source>
</evidence>
<dbReference type="InterPro" id="IPR036034">
    <property type="entry name" value="PDZ_sf"/>
</dbReference>
<evidence type="ECO:0000313" key="4">
    <source>
        <dbReference type="EMBL" id="MBA6412984.1"/>
    </source>
</evidence>
<reference evidence="4 5" key="1">
    <citation type="submission" date="2020-07" db="EMBL/GenBank/DDBJ databases">
        <title>Halieaceae bacterium, F7430, whole genome shotgun sequencing project.</title>
        <authorList>
            <person name="Jiang S."/>
            <person name="Liu Z.W."/>
            <person name="Du Z.J."/>
        </authorList>
    </citation>
    <scope>NUCLEOTIDE SEQUENCE [LARGE SCALE GENOMIC DNA]</scope>
    <source>
        <strain evidence="4 5">F7430</strain>
    </source>
</reference>
<dbReference type="SUPFAM" id="SSF50494">
    <property type="entry name" value="Trypsin-like serine proteases"/>
    <property type="match status" value="1"/>
</dbReference>
<accession>A0A7W2YJU7</accession>
<gene>
    <name evidence="4" type="ORF">H2508_07655</name>
</gene>
<dbReference type="AlphaFoldDB" id="A0A7W2YJU7"/>
<dbReference type="PRINTS" id="PR00834">
    <property type="entry name" value="PROTEASES2C"/>
</dbReference>
<dbReference type="SUPFAM" id="SSF50156">
    <property type="entry name" value="PDZ domain-like"/>
    <property type="match status" value="1"/>
</dbReference>
<feature type="domain" description="PDZ" evidence="3">
    <location>
        <begin position="268"/>
        <end position="356"/>
    </location>
</feature>
<dbReference type="Pfam" id="PF13365">
    <property type="entry name" value="Trypsin_2"/>
    <property type="match status" value="1"/>
</dbReference>
<dbReference type="PROSITE" id="PS50106">
    <property type="entry name" value="PDZ"/>
    <property type="match status" value="1"/>
</dbReference>
<dbReference type="GO" id="GO:0006508">
    <property type="term" value="P:proteolysis"/>
    <property type="evidence" value="ECO:0007669"/>
    <property type="project" value="UniProtKB-KW"/>
</dbReference>
<evidence type="ECO:0000313" key="5">
    <source>
        <dbReference type="Proteomes" id="UP000539350"/>
    </source>
</evidence>
<dbReference type="Pfam" id="PF13180">
    <property type="entry name" value="PDZ_2"/>
    <property type="match status" value="1"/>
</dbReference>
<dbReference type="EMBL" id="JACFXU010000014">
    <property type="protein sequence ID" value="MBA6412984.1"/>
    <property type="molecule type" value="Genomic_DNA"/>
</dbReference>
<dbReference type="SMART" id="SM00228">
    <property type="entry name" value="PDZ"/>
    <property type="match status" value="1"/>
</dbReference>
<sequence length="375" mass="40059">MKDTLKFITWPTLAGLFAALLILDRYVLPSSPGNSPATAETVSYAAAVRSASPAVVNIYTARLVAERSQPMSGLFPGRQNLHQERRQRIEQSLGSGVIMTQEGHILTNNHVINQVDAIQVLLHDGRLAKARVIGTDTATDLAVLKIDLPDLQPIELGNSDNTRVGDVVLAIGNPLGFGNSVTQGIVSALGRYFPQQGRSNTYEDYIQTDAIIHLGNSGGALIDTQGRLLGINTLIYTAGDQGRAASPTGIGISLAIPVNLAVFVMQDLVDYGEVIRGWLGVSVEPVRRLINGSPTGQALAVEAITEGSPAQRAGIQLGDIITHIDGEAIRDGRQTMHRIAMLRPGDGIDVTVLRDKQSLDLQAIVGTLRYSPSLQ</sequence>
<dbReference type="PANTHER" id="PTHR43343">
    <property type="entry name" value="PEPTIDASE S12"/>
    <property type="match status" value="1"/>
</dbReference>
<dbReference type="RefSeq" id="WP_182171427.1">
    <property type="nucleotide sequence ID" value="NZ_JACFXU010000014.1"/>
</dbReference>
<comment type="caution">
    <text evidence="4">The sequence shown here is derived from an EMBL/GenBank/DDBJ whole genome shotgun (WGS) entry which is preliminary data.</text>
</comment>
<dbReference type="Gene3D" id="2.30.42.10">
    <property type="match status" value="1"/>
</dbReference>